<organism evidence="2 3">
    <name type="scientific">Panicum miliaceum</name>
    <name type="common">Proso millet</name>
    <name type="synonym">Broomcorn millet</name>
    <dbReference type="NCBI Taxonomy" id="4540"/>
    <lineage>
        <taxon>Eukaryota</taxon>
        <taxon>Viridiplantae</taxon>
        <taxon>Streptophyta</taxon>
        <taxon>Embryophyta</taxon>
        <taxon>Tracheophyta</taxon>
        <taxon>Spermatophyta</taxon>
        <taxon>Magnoliopsida</taxon>
        <taxon>Liliopsida</taxon>
        <taxon>Poales</taxon>
        <taxon>Poaceae</taxon>
        <taxon>PACMAD clade</taxon>
        <taxon>Panicoideae</taxon>
        <taxon>Panicodae</taxon>
        <taxon>Paniceae</taxon>
        <taxon>Panicinae</taxon>
        <taxon>Panicum</taxon>
        <taxon>Panicum sect. Panicum</taxon>
    </lineage>
</organism>
<dbReference type="PROSITE" id="PS50090">
    <property type="entry name" value="MYB_LIKE"/>
    <property type="match status" value="1"/>
</dbReference>
<dbReference type="AlphaFoldDB" id="A0A3L6THG1"/>
<dbReference type="EMBL" id="PQIB02000001">
    <property type="protein sequence ID" value="RLN38905.1"/>
    <property type="molecule type" value="Genomic_DNA"/>
</dbReference>
<sequence length="175" mass="20148">MCIEYAFRLFLSPLEMPPKRNSHEKQIIMEAKLDKLDSGVAQIGKLFGSRNPCTSAGAKKYRSRKHNDHWTEDEMIELVVGTSRRGIGKWSSVKDEYLSTSIRTSVHLKDKWRNLVAACKANTSRKAHKEKNTSTKKFFHQRLQVSVQKATELVVKRFGHRILAMEAKHLAQKKK</sequence>
<dbReference type="InterPro" id="IPR009057">
    <property type="entry name" value="Homeodomain-like_sf"/>
</dbReference>
<keyword evidence="3" id="KW-1185">Reference proteome</keyword>
<dbReference type="InterPro" id="IPR001005">
    <property type="entry name" value="SANT/Myb"/>
</dbReference>
<dbReference type="Proteomes" id="UP000275267">
    <property type="component" value="Unassembled WGS sequence"/>
</dbReference>
<dbReference type="PANTHER" id="PTHR47122:SF11">
    <property type="entry name" value="MYB-LIKE DOMAIN-CONTAINING PROTEIN"/>
    <property type="match status" value="1"/>
</dbReference>
<comment type="caution">
    <text evidence="2">The sequence shown here is derived from an EMBL/GenBank/DDBJ whole genome shotgun (WGS) entry which is preliminary data.</text>
</comment>
<dbReference type="CDD" id="cd11660">
    <property type="entry name" value="SANT_TRF"/>
    <property type="match status" value="1"/>
</dbReference>
<evidence type="ECO:0000259" key="1">
    <source>
        <dbReference type="PROSITE" id="PS50090"/>
    </source>
</evidence>
<name>A0A3L6THG1_PANMI</name>
<protein>
    <recommendedName>
        <fullName evidence="1">Myb-like domain-containing protein</fullName>
    </recommendedName>
</protein>
<dbReference type="PANTHER" id="PTHR47122">
    <property type="entry name" value="MYB-LIKE DNA-BINDING DOMAIN CONTAINING PROTEIN, EXPRESSED"/>
    <property type="match status" value="1"/>
</dbReference>
<gene>
    <name evidence="2" type="ORF">C2845_PM01G41550</name>
</gene>
<dbReference type="SUPFAM" id="SSF46689">
    <property type="entry name" value="Homeodomain-like"/>
    <property type="match status" value="1"/>
</dbReference>
<dbReference type="STRING" id="4540.A0A3L6THG1"/>
<dbReference type="Gene3D" id="1.10.246.220">
    <property type="match status" value="1"/>
</dbReference>
<dbReference type="OrthoDB" id="695143at2759"/>
<evidence type="ECO:0000313" key="3">
    <source>
        <dbReference type="Proteomes" id="UP000275267"/>
    </source>
</evidence>
<reference evidence="3" key="1">
    <citation type="journal article" date="2019" name="Nat. Commun.">
        <title>The genome of broomcorn millet.</title>
        <authorList>
            <person name="Zou C."/>
            <person name="Miki D."/>
            <person name="Li D."/>
            <person name="Tang Q."/>
            <person name="Xiao L."/>
            <person name="Rajput S."/>
            <person name="Deng P."/>
            <person name="Jia W."/>
            <person name="Huang R."/>
            <person name="Zhang M."/>
            <person name="Sun Y."/>
            <person name="Hu J."/>
            <person name="Fu X."/>
            <person name="Schnable P.S."/>
            <person name="Li F."/>
            <person name="Zhang H."/>
            <person name="Feng B."/>
            <person name="Zhu X."/>
            <person name="Liu R."/>
            <person name="Schnable J.C."/>
            <person name="Zhu J.-K."/>
            <person name="Zhang H."/>
        </authorList>
    </citation>
    <scope>NUCLEOTIDE SEQUENCE [LARGE SCALE GENOMIC DNA]</scope>
</reference>
<evidence type="ECO:0000313" key="2">
    <source>
        <dbReference type="EMBL" id="RLN38905.1"/>
    </source>
</evidence>
<feature type="domain" description="Myb-like" evidence="1">
    <location>
        <begin position="62"/>
        <end position="116"/>
    </location>
</feature>
<proteinExistence type="predicted"/>
<accession>A0A3L6THG1</accession>